<protein>
    <submittedName>
        <fullName evidence="1">Uncharacterized protein</fullName>
    </submittedName>
</protein>
<keyword evidence="2" id="KW-1185">Reference proteome</keyword>
<name>K0Q2S6_9HYPH</name>
<gene>
    <name evidence="1" type="ORF">BN77_3903</name>
</gene>
<dbReference type="Proteomes" id="UP000009319">
    <property type="component" value="Unassembled WGS sequence"/>
</dbReference>
<dbReference type="EMBL" id="CANI01000027">
    <property type="protein sequence ID" value="CCM76864.1"/>
    <property type="molecule type" value="Genomic_DNA"/>
</dbReference>
<evidence type="ECO:0000313" key="1">
    <source>
        <dbReference type="EMBL" id="CCM76864.1"/>
    </source>
</evidence>
<sequence length="84" mass="9440">MYRFVLALLGFLHGNDCSGAGVRMKFAFRYAGLSLSRDFENGFAGRFSTSPSSILLCSNRRHGGYRSDITVILKKPCRSFPRQE</sequence>
<comment type="caution">
    <text evidence="1">The sequence shown here is derived from an EMBL/GenBank/DDBJ whole genome shotgun (WGS) entry which is preliminary data.</text>
</comment>
<reference evidence="1 2" key="1">
    <citation type="journal article" date="2013" name="Genome Announc.">
        <title>Draft Genome Sequence of Rhizobium mesoamericanum STM3625, a Nitrogen-Fixing Symbiont of Mimosa pudica Isolated in French Guiana (South America).</title>
        <authorList>
            <person name="Moulin L."/>
            <person name="Mornico D."/>
            <person name="Melkonian R."/>
            <person name="Klonowska A."/>
        </authorList>
    </citation>
    <scope>NUCLEOTIDE SEQUENCE [LARGE SCALE GENOMIC DNA]</scope>
    <source>
        <strain evidence="1 2">STM3625</strain>
    </source>
</reference>
<organism evidence="1 2">
    <name type="scientific">Rhizobium mesoamericanum STM3625</name>
    <dbReference type="NCBI Taxonomy" id="1211777"/>
    <lineage>
        <taxon>Bacteria</taxon>
        <taxon>Pseudomonadati</taxon>
        <taxon>Pseudomonadota</taxon>
        <taxon>Alphaproteobacteria</taxon>
        <taxon>Hyphomicrobiales</taxon>
        <taxon>Rhizobiaceae</taxon>
        <taxon>Rhizobium/Agrobacterium group</taxon>
        <taxon>Rhizobium</taxon>
    </lineage>
</organism>
<evidence type="ECO:0000313" key="2">
    <source>
        <dbReference type="Proteomes" id="UP000009319"/>
    </source>
</evidence>
<accession>K0Q2S6</accession>
<proteinExistence type="predicted"/>
<dbReference type="AlphaFoldDB" id="K0Q2S6"/>
<dbReference type="STRING" id="1211777.BN77_3903"/>
<dbReference type="HOGENOM" id="CLU_2525255_0_0_5"/>